<dbReference type="SUPFAM" id="SSF51338">
    <property type="entry name" value="Composite domain of metallo-dependent hydrolases"/>
    <property type="match status" value="1"/>
</dbReference>
<dbReference type="Proteomes" id="UP000225766">
    <property type="component" value="Unassembled WGS sequence"/>
</dbReference>
<comment type="caution">
    <text evidence="7">The sequence shown here is derived from an EMBL/GenBank/DDBJ whole genome shotgun (WGS) entry which is preliminary data.</text>
</comment>
<reference evidence="7 8" key="1">
    <citation type="submission" date="2017-09" db="EMBL/GenBank/DDBJ databases">
        <title>Large-scale bioinformatics analysis of Bacillus genomes uncovers conserved roles of natural products in bacterial physiology.</title>
        <authorList>
            <consortium name="Agbiome Team Llc"/>
            <person name="Bleich R.M."/>
            <person name="Grubbs K.J."/>
            <person name="Santa Maria K.C."/>
            <person name="Allen S.E."/>
            <person name="Farag S."/>
            <person name="Shank E.A."/>
            <person name="Bowers A."/>
        </authorList>
    </citation>
    <scope>NUCLEOTIDE SEQUENCE [LARGE SCALE GENOMIC DNA]</scope>
    <source>
        <strain evidence="7 8">AFS040105</strain>
    </source>
</reference>
<dbReference type="InterPro" id="IPR011059">
    <property type="entry name" value="Metal-dep_hydrolase_composite"/>
</dbReference>
<keyword evidence="3" id="KW-0378">Hydrolase</keyword>
<dbReference type="Gene3D" id="3.20.20.140">
    <property type="entry name" value="Metal-dependent hydrolases"/>
    <property type="match status" value="1"/>
</dbReference>
<dbReference type="GO" id="GO:0006146">
    <property type="term" value="P:adenine catabolic process"/>
    <property type="evidence" value="ECO:0007669"/>
    <property type="project" value="InterPro"/>
</dbReference>
<dbReference type="EC" id="3.5.4.2" evidence="2"/>
<evidence type="ECO:0000259" key="5">
    <source>
        <dbReference type="Pfam" id="PF01979"/>
    </source>
</evidence>
<name>A0A2C1LM22_BACCE</name>
<dbReference type="SUPFAM" id="SSF51556">
    <property type="entry name" value="Metallo-dependent hydrolases"/>
    <property type="match status" value="1"/>
</dbReference>
<feature type="domain" description="Amidohydrolase-related" evidence="5">
    <location>
        <begin position="78"/>
        <end position="362"/>
    </location>
</feature>
<dbReference type="EMBL" id="NUMG01000030">
    <property type="protein sequence ID" value="PGT98981.1"/>
    <property type="molecule type" value="Genomic_DNA"/>
</dbReference>
<dbReference type="InterPro" id="IPR026912">
    <property type="entry name" value="Adenine_deam_C"/>
</dbReference>
<dbReference type="Pfam" id="PF01979">
    <property type="entry name" value="Amidohydro_1"/>
    <property type="match status" value="1"/>
</dbReference>
<evidence type="ECO:0000259" key="6">
    <source>
        <dbReference type="Pfam" id="PF13382"/>
    </source>
</evidence>
<evidence type="ECO:0000313" key="7">
    <source>
        <dbReference type="EMBL" id="PGT98981.1"/>
    </source>
</evidence>
<dbReference type="AlphaFoldDB" id="A0A2C1LM22"/>
<evidence type="ECO:0000256" key="2">
    <source>
        <dbReference type="ARBA" id="ARBA00012782"/>
    </source>
</evidence>
<dbReference type="InterPro" id="IPR006679">
    <property type="entry name" value="Adenine_deam"/>
</dbReference>
<dbReference type="Gene3D" id="2.30.40.10">
    <property type="entry name" value="Urease, subunit C, domain 1"/>
    <property type="match status" value="1"/>
</dbReference>
<comment type="catalytic activity">
    <reaction evidence="4">
        <text>adenine + H2O + H(+) = hypoxanthine + NH4(+)</text>
        <dbReference type="Rhea" id="RHEA:23688"/>
        <dbReference type="ChEBI" id="CHEBI:15377"/>
        <dbReference type="ChEBI" id="CHEBI:15378"/>
        <dbReference type="ChEBI" id="CHEBI:16708"/>
        <dbReference type="ChEBI" id="CHEBI:17368"/>
        <dbReference type="ChEBI" id="CHEBI:28938"/>
        <dbReference type="EC" id="3.5.4.2"/>
    </reaction>
</comment>
<dbReference type="RefSeq" id="WP_098840735.1">
    <property type="nucleotide sequence ID" value="NZ_JARXKI010000003.1"/>
</dbReference>
<protein>
    <recommendedName>
        <fullName evidence="2">adenine deaminase</fullName>
        <ecNumber evidence="2">3.5.4.2</ecNumber>
    </recommendedName>
</protein>
<dbReference type="CDD" id="cd01295">
    <property type="entry name" value="AdeC"/>
    <property type="match status" value="1"/>
</dbReference>
<accession>A0A2C1LM22</accession>
<organism evidence="7 8">
    <name type="scientific">Bacillus cereus</name>
    <dbReference type="NCBI Taxonomy" id="1396"/>
    <lineage>
        <taxon>Bacteria</taxon>
        <taxon>Bacillati</taxon>
        <taxon>Bacillota</taxon>
        <taxon>Bacilli</taxon>
        <taxon>Bacillales</taxon>
        <taxon>Bacillaceae</taxon>
        <taxon>Bacillus</taxon>
        <taxon>Bacillus cereus group</taxon>
    </lineage>
</organism>
<dbReference type="GO" id="GO:0000034">
    <property type="term" value="F:adenine deaminase activity"/>
    <property type="evidence" value="ECO:0007669"/>
    <property type="project" value="UniProtKB-EC"/>
</dbReference>
<evidence type="ECO:0000256" key="3">
    <source>
        <dbReference type="ARBA" id="ARBA00022801"/>
    </source>
</evidence>
<feature type="domain" description="Adenine deaminase C-terminal" evidence="6">
    <location>
        <begin position="410"/>
        <end position="571"/>
    </location>
</feature>
<dbReference type="PANTHER" id="PTHR11113:SF6">
    <property type="entry name" value="ADENINE DEAMINASE YERA-RELATED"/>
    <property type="match status" value="1"/>
</dbReference>
<evidence type="ECO:0000313" key="8">
    <source>
        <dbReference type="Proteomes" id="UP000225766"/>
    </source>
</evidence>
<dbReference type="InterPro" id="IPR006680">
    <property type="entry name" value="Amidohydro-rel"/>
</dbReference>
<sequence>MEKNQYKWSNKQLREHVEVVDGKRSPHILLKNATYLNSYIRNWTVANIWIYEDRIVYVGEKLPEQLTDCEVIDCEGKYVVPGYIEPHAHPYQLYNPETLANHVMQFGTTTFINDNLTLFFTLKREEAFRLLDEFKKIPASMYWWCRFDGQTELQNGESLFNSEEIIEWLQHEAVLQGGELTAWPKLLHGDDEMLTWVQETKRLQKKVEGHFPGASEATLAKLKLLGTDCDHEAMTGQEALNRLMQGYTVSLRNSSIRPDLEVLLKELLELGVKQFDRFFFTTDGSHPSFYENGMTNRLIEIAIEQGVPVIDAYQMASYNIARYYNMEHVHGSIATGRVANMNILESKENPVPVSVIAKGQWVKRDGVNKNGSLLIEWSNFKVNPLTLDWTIEKEDMIFPNKTGMHLLNNVITKPYVSEIDLNHDELSIDHDECFLMMIARDGTWRVNTVVKGFAKELGGLASSYSGTGDMILIGKSKEDMLTAFHRVKELGGGMVIAERNEVLHEIALPLLGIMSDVNMSDLIQEEKKMVNLLQERGYAYNDPAFTILFFSATHLPFIRVTPIGLYDVKSSKVVAEPVNLIKQY</sequence>
<comment type="similarity">
    <text evidence="1">Belongs to the metallo-dependent hydrolases superfamily. Adenine deaminase family.</text>
</comment>
<dbReference type="InterPro" id="IPR032466">
    <property type="entry name" value="Metal_Hydrolase"/>
</dbReference>
<proteinExistence type="inferred from homology"/>
<gene>
    <name evidence="7" type="ORF">COD19_20735</name>
</gene>
<dbReference type="FunFam" id="3.20.20.140:FF:000067">
    <property type="entry name" value="Adenine deaminase"/>
    <property type="match status" value="1"/>
</dbReference>
<dbReference type="Pfam" id="PF13382">
    <property type="entry name" value="Adenine_deam_C"/>
    <property type="match status" value="1"/>
</dbReference>
<dbReference type="PANTHER" id="PTHR11113">
    <property type="entry name" value="N-ACETYLGLUCOSAMINE-6-PHOSPHATE DEACETYLASE"/>
    <property type="match status" value="1"/>
</dbReference>
<evidence type="ECO:0000256" key="1">
    <source>
        <dbReference type="ARBA" id="ARBA00006773"/>
    </source>
</evidence>
<evidence type="ECO:0000256" key="4">
    <source>
        <dbReference type="ARBA" id="ARBA00047720"/>
    </source>
</evidence>